<dbReference type="OrthoDB" id="5823761at2759"/>
<feature type="transmembrane region" description="Helical" evidence="1">
    <location>
        <begin position="115"/>
        <end position="132"/>
    </location>
</feature>
<reference evidence="2 3" key="1">
    <citation type="journal article" date="2015" name="Biotechnol. Biofuels">
        <title>Enhanced degradation of softwood versus hardwood by the white-rot fungus Pycnoporus coccineus.</title>
        <authorList>
            <person name="Couturier M."/>
            <person name="Navarro D."/>
            <person name="Chevret D."/>
            <person name="Henrissat B."/>
            <person name="Piumi F."/>
            <person name="Ruiz-Duenas F.J."/>
            <person name="Martinez A.T."/>
            <person name="Grigoriev I.V."/>
            <person name="Riley R."/>
            <person name="Lipzen A."/>
            <person name="Berrin J.G."/>
            <person name="Master E.R."/>
            <person name="Rosso M.N."/>
        </authorList>
    </citation>
    <scope>NUCLEOTIDE SEQUENCE [LARGE SCALE GENOMIC DNA]</scope>
    <source>
        <strain evidence="2 3">BRFM310</strain>
    </source>
</reference>
<dbReference type="EMBL" id="KZ084089">
    <property type="protein sequence ID" value="OSD06826.1"/>
    <property type="molecule type" value="Genomic_DNA"/>
</dbReference>
<keyword evidence="3" id="KW-1185">Reference proteome</keyword>
<evidence type="ECO:0000256" key="1">
    <source>
        <dbReference type="SAM" id="Phobius"/>
    </source>
</evidence>
<sequence>MLTRYAKLRYRVIRDVQVPSDEALYGYTDFGVWNVSYQSVDCLKNWEGAKAPAALGSVDDGSSVCCPANPTGSANDTCPSFSDDNGIPPDTATAAGSSAVHTSRASIPFLGHPSLLLYSLLVLSVFFSGLLLG</sequence>
<accession>A0A1Y2J0C4</accession>
<evidence type="ECO:0000313" key="2">
    <source>
        <dbReference type="EMBL" id="OSD06826.1"/>
    </source>
</evidence>
<name>A0A1Y2J0C4_TRAC3</name>
<dbReference type="InterPro" id="IPR036908">
    <property type="entry name" value="RlpA-like_sf"/>
</dbReference>
<gene>
    <name evidence="2" type="ORF">PYCCODRAFT_1474245</name>
</gene>
<evidence type="ECO:0000313" key="3">
    <source>
        <dbReference type="Proteomes" id="UP000193067"/>
    </source>
</evidence>
<organism evidence="2 3">
    <name type="scientific">Trametes coccinea (strain BRFM310)</name>
    <name type="common">Pycnoporus coccineus</name>
    <dbReference type="NCBI Taxonomy" id="1353009"/>
    <lineage>
        <taxon>Eukaryota</taxon>
        <taxon>Fungi</taxon>
        <taxon>Dikarya</taxon>
        <taxon>Basidiomycota</taxon>
        <taxon>Agaricomycotina</taxon>
        <taxon>Agaricomycetes</taxon>
        <taxon>Polyporales</taxon>
        <taxon>Polyporaceae</taxon>
        <taxon>Trametes</taxon>
    </lineage>
</organism>
<keyword evidence="1" id="KW-0472">Membrane</keyword>
<keyword evidence="1" id="KW-0812">Transmembrane</keyword>
<dbReference type="Proteomes" id="UP000193067">
    <property type="component" value="Unassembled WGS sequence"/>
</dbReference>
<protein>
    <submittedName>
        <fullName evidence="2">Uncharacterized protein</fullName>
    </submittedName>
</protein>
<dbReference type="AlphaFoldDB" id="A0A1Y2J0C4"/>
<dbReference type="Gene3D" id="2.40.40.10">
    <property type="entry name" value="RlpA-like domain"/>
    <property type="match status" value="1"/>
</dbReference>
<keyword evidence="1" id="KW-1133">Transmembrane helix</keyword>
<proteinExistence type="predicted"/>